<feature type="chain" id="PRO_5002776653" evidence="3">
    <location>
        <begin position="27"/>
        <end position="321"/>
    </location>
</feature>
<keyword evidence="6" id="KW-1185">Reference proteome</keyword>
<dbReference type="HOGENOM" id="CLU_066429_1_0_5"/>
<dbReference type="Gene3D" id="3.10.450.240">
    <property type="match status" value="1"/>
</dbReference>
<keyword evidence="2" id="KW-0812">Transmembrane</keyword>
<feature type="transmembrane region" description="Helical" evidence="2">
    <location>
        <begin position="92"/>
        <end position="112"/>
    </location>
</feature>
<dbReference type="STRING" id="395963.Bind_0334"/>
<keyword evidence="3" id="KW-0732">Signal</keyword>
<dbReference type="KEGG" id="bid:Bind_0334"/>
<evidence type="ECO:0000259" key="4">
    <source>
        <dbReference type="SMART" id="SM00978"/>
    </source>
</evidence>
<reference evidence="6" key="1">
    <citation type="submission" date="2008-03" db="EMBL/GenBank/DDBJ databases">
        <title>Complete sequence of chromosome of Beijerinckia indica subsp. indica ATCC 9039.</title>
        <authorList>
            <consortium name="US DOE Joint Genome Institute"/>
            <person name="Copeland A."/>
            <person name="Lucas S."/>
            <person name="Lapidus A."/>
            <person name="Glavina del Rio T."/>
            <person name="Dalin E."/>
            <person name="Tice H."/>
            <person name="Bruce D."/>
            <person name="Goodwin L."/>
            <person name="Pitluck S."/>
            <person name="LaButti K."/>
            <person name="Schmutz J."/>
            <person name="Larimer F."/>
            <person name="Land M."/>
            <person name="Hauser L."/>
            <person name="Kyrpides N."/>
            <person name="Mikhailova N."/>
            <person name="Dunfield P.F."/>
            <person name="Dedysh S.N."/>
            <person name="Liesack W."/>
            <person name="Saw J.H."/>
            <person name="Alam M."/>
            <person name="Chen Y."/>
            <person name="Murrell J.C."/>
            <person name="Richardson P."/>
        </authorList>
    </citation>
    <scope>NUCLEOTIDE SEQUENCE [LARGE SCALE GENOMIC DNA]</scope>
    <source>
        <strain evidence="6">ATCC 9039 / DSM 1715 / NCIMB 8712</strain>
    </source>
</reference>
<proteinExistence type="predicted"/>
<gene>
    <name evidence="5" type="ordered locus">Bind_0334</name>
</gene>
<feature type="signal peptide" evidence="3">
    <location>
        <begin position="1"/>
        <end position="26"/>
    </location>
</feature>
<evidence type="ECO:0000256" key="1">
    <source>
        <dbReference type="SAM" id="MobiDB-lite"/>
    </source>
</evidence>
<dbReference type="SMART" id="SM00978">
    <property type="entry name" value="Tim44"/>
    <property type="match status" value="1"/>
</dbReference>
<dbReference type="PANTHER" id="PTHR41542">
    <property type="entry name" value="BLL5807 PROTEIN"/>
    <property type="match status" value="1"/>
</dbReference>
<feature type="region of interest" description="Disordered" evidence="1">
    <location>
        <begin position="42"/>
        <end position="63"/>
    </location>
</feature>
<evidence type="ECO:0000313" key="6">
    <source>
        <dbReference type="Proteomes" id="UP000001695"/>
    </source>
</evidence>
<name>B2IDD6_BEII9</name>
<evidence type="ECO:0000256" key="2">
    <source>
        <dbReference type="SAM" id="Phobius"/>
    </source>
</evidence>
<feature type="region of interest" description="Disordered" evidence="1">
    <location>
        <begin position="150"/>
        <end position="185"/>
    </location>
</feature>
<protein>
    <submittedName>
        <fullName evidence="5">Import inner membrane translocase subunit Tim44</fullName>
    </submittedName>
</protein>
<dbReference type="OrthoDB" id="9780873at2"/>
<keyword evidence="2" id="KW-0472">Membrane</keyword>
<dbReference type="Proteomes" id="UP000001695">
    <property type="component" value="Chromosome"/>
</dbReference>
<dbReference type="eggNOG" id="COG4395">
    <property type="taxonomic scope" value="Bacteria"/>
</dbReference>
<dbReference type="SUPFAM" id="SSF54427">
    <property type="entry name" value="NTF2-like"/>
    <property type="match status" value="1"/>
</dbReference>
<dbReference type="InterPro" id="IPR032710">
    <property type="entry name" value="NTF2-like_dom_sf"/>
</dbReference>
<dbReference type="AlphaFoldDB" id="B2IDD6"/>
<evidence type="ECO:0000313" key="5">
    <source>
        <dbReference type="EMBL" id="ACB93988.1"/>
    </source>
</evidence>
<dbReference type="InterPro" id="IPR007379">
    <property type="entry name" value="Tim44-like_dom"/>
</dbReference>
<feature type="compositionally biased region" description="Gly residues" evidence="1">
    <location>
        <begin position="167"/>
        <end position="179"/>
    </location>
</feature>
<reference evidence="5 6" key="2">
    <citation type="journal article" date="2010" name="J. Bacteriol.">
        <title>Complete genome sequence of Beijerinckia indica subsp. indica.</title>
        <authorList>
            <person name="Tamas I."/>
            <person name="Dedysh S.N."/>
            <person name="Liesack W."/>
            <person name="Stott M.B."/>
            <person name="Alam M."/>
            <person name="Murrell J.C."/>
            <person name="Dunfield P.F."/>
        </authorList>
    </citation>
    <scope>NUCLEOTIDE SEQUENCE [LARGE SCALE GENOMIC DNA]</scope>
    <source>
        <strain evidence="6">ATCC 9039 / DSM 1715 / NCIMB 8712</strain>
    </source>
</reference>
<accession>B2IDD6</accession>
<keyword evidence="2" id="KW-1133">Transmembrane helix</keyword>
<dbReference type="RefSeq" id="WP_012383346.1">
    <property type="nucleotide sequence ID" value="NC_010581.1"/>
</dbReference>
<sequence>MSLRQKFLNILLAGLLAFGLAGEAYARAGGGGSFGSRGGRTFSAPSMTQTAPRGASPFERSMTSPNQGIFRPGMGAGMGARPGFFSGGFGRGLLGGFLGAGLFGLLFGHGLFGGLGSGMSFLGLLVQIGLLFLLFKLVMGFLRNRQQPAYQGADQGGQAPGNQPQGGNFGFGGGPGPGRAGVNDQPLPIETADYTAFEQKLAAIQSSFSNEDLNGLRLLTTPEMASYFAEEIAGNATKGFVNKISDVKLLQGDVAEAWREANGEYATVAMRFSLTDRMIERASGRIVSGGTPEQVTEIWTFFRPLGATPADWKLAAIQQQG</sequence>
<dbReference type="Pfam" id="PF04280">
    <property type="entry name" value="Tim44"/>
    <property type="match status" value="1"/>
</dbReference>
<dbReference type="PANTHER" id="PTHR41542:SF1">
    <property type="entry name" value="BLL5807 PROTEIN"/>
    <property type="match status" value="1"/>
</dbReference>
<evidence type="ECO:0000256" key="3">
    <source>
        <dbReference type="SAM" id="SignalP"/>
    </source>
</evidence>
<feature type="domain" description="Tim44-like" evidence="4">
    <location>
        <begin position="174"/>
        <end position="319"/>
    </location>
</feature>
<feature type="transmembrane region" description="Helical" evidence="2">
    <location>
        <begin position="119"/>
        <end position="142"/>
    </location>
</feature>
<dbReference type="EMBL" id="CP001016">
    <property type="protein sequence ID" value="ACB93988.1"/>
    <property type="molecule type" value="Genomic_DNA"/>
</dbReference>
<organism evidence="5 6">
    <name type="scientific">Beijerinckia indica subsp. indica (strain ATCC 9039 / DSM 1715 / NCIMB 8712)</name>
    <dbReference type="NCBI Taxonomy" id="395963"/>
    <lineage>
        <taxon>Bacteria</taxon>
        <taxon>Pseudomonadati</taxon>
        <taxon>Pseudomonadota</taxon>
        <taxon>Alphaproteobacteria</taxon>
        <taxon>Hyphomicrobiales</taxon>
        <taxon>Beijerinckiaceae</taxon>
        <taxon>Beijerinckia</taxon>
    </lineage>
</organism>